<evidence type="ECO:0000259" key="10">
    <source>
        <dbReference type="PROSITE" id="PS51464"/>
    </source>
</evidence>
<dbReference type="EMBL" id="CP000010">
    <property type="protein sequence ID" value="AAU49043.1"/>
    <property type="molecule type" value="Genomic_DNA"/>
</dbReference>
<dbReference type="eggNOG" id="COG1737">
    <property type="taxonomic scope" value="Bacteria"/>
</dbReference>
<evidence type="ECO:0000256" key="5">
    <source>
        <dbReference type="ARBA" id="ARBA00023125"/>
    </source>
</evidence>
<proteinExistence type="predicted"/>
<dbReference type="InterPro" id="IPR000281">
    <property type="entry name" value="HTH_RpiR"/>
</dbReference>
<evidence type="ECO:0000313" key="12">
    <source>
        <dbReference type="Proteomes" id="UP000006693"/>
    </source>
</evidence>
<dbReference type="Gene3D" id="3.40.50.10490">
    <property type="entry name" value="Glucose-6-phosphate isomerase like protein, domain 1"/>
    <property type="match status" value="1"/>
</dbReference>
<dbReference type="CDD" id="cd05013">
    <property type="entry name" value="SIS_RpiR"/>
    <property type="match status" value="1"/>
</dbReference>
<feature type="domain" description="SIS" evidence="10">
    <location>
        <begin position="225"/>
        <end position="362"/>
    </location>
</feature>
<keyword evidence="2" id="KW-0812">Transmembrane</keyword>
<evidence type="ECO:0000256" key="1">
    <source>
        <dbReference type="ARBA" id="ARBA00004167"/>
    </source>
</evidence>
<keyword evidence="6" id="KW-0324">Glycolysis</keyword>
<keyword evidence="7" id="KW-0804">Transcription</keyword>
<evidence type="ECO:0000256" key="8">
    <source>
        <dbReference type="SAM" id="MobiDB-lite"/>
    </source>
</evidence>
<keyword evidence="3" id="KW-0472">Membrane</keyword>
<keyword evidence="12" id="KW-1185">Reference proteome</keyword>
<feature type="region of interest" description="Disordered" evidence="8">
    <location>
        <begin position="59"/>
        <end position="92"/>
    </location>
</feature>
<dbReference type="Pfam" id="PF01418">
    <property type="entry name" value="HTH_6"/>
    <property type="match status" value="1"/>
</dbReference>
<comment type="subcellular location">
    <subcellularLocation>
        <location evidence="1">Membrane</location>
        <topology evidence="1">Single-pass membrane protein</topology>
    </subcellularLocation>
</comment>
<sequence length="375" mass="41676">MSPPFSVCRFRANAGRAAFTSKVRSTRRRLQRKFYLFVRWKICSILWTQCLYSLHDKTRSKASGACPPRATRVGGRPGRRSDMDDTTPPETPAVDDLLQRIAGAYDTLPRQLKRIASYIDEHRSSVMMDRTSDIAQRCGVHPSAVVRFAQRFGFSGFSDLQAVFKDAYTGQNPTVQSYQQRIRSLIDGEAGPMTGGAVARQFIDASRAGLDELAAGLDDDQFDAAVTMLERAENIYVVGVRRSFPVASYIVYALQHTAKRVHLVSGLGGMYREQIRSVKKGDVVIAISFAPYGKETQYCLRAARHNHAQTLVVTDSRLSPLARDASAHLLVKEGSAFAFRSLTSTICLCQALFIALAYRLELNVEEVKDIGGYDD</sequence>
<dbReference type="InterPro" id="IPR047640">
    <property type="entry name" value="RpiR-like"/>
</dbReference>
<keyword evidence="5" id="KW-0238">DNA-binding</keyword>
<dbReference type="GO" id="GO:0016020">
    <property type="term" value="C:membrane"/>
    <property type="evidence" value="ECO:0007669"/>
    <property type="project" value="UniProtKB-SubCell"/>
</dbReference>
<dbReference type="PATRIC" id="fig|243160.12.peg.950"/>
<dbReference type="GO" id="GO:0003677">
    <property type="term" value="F:DNA binding"/>
    <property type="evidence" value="ECO:0007669"/>
    <property type="project" value="UniProtKB-KW"/>
</dbReference>
<dbReference type="SUPFAM" id="SSF46689">
    <property type="entry name" value="Homeodomain-like"/>
    <property type="match status" value="1"/>
</dbReference>
<keyword evidence="3" id="KW-1133">Transmembrane helix</keyword>
<dbReference type="GO" id="GO:0003700">
    <property type="term" value="F:DNA-binding transcription factor activity"/>
    <property type="evidence" value="ECO:0007669"/>
    <property type="project" value="InterPro"/>
</dbReference>
<name>A0A0H2WII5_BURMA</name>
<dbReference type="GO" id="GO:0097367">
    <property type="term" value="F:carbohydrate derivative binding"/>
    <property type="evidence" value="ECO:0007669"/>
    <property type="project" value="InterPro"/>
</dbReference>
<dbReference type="InterPro" id="IPR036388">
    <property type="entry name" value="WH-like_DNA-bd_sf"/>
</dbReference>
<dbReference type="Proteomes" id="UP000006693">
    <property type="component" value="Chromosome 1"/>
</dbReference>
<dbReference type="HOGENOM" id="CLU_055769_1_3_4"/>
<dbReference type="Pfam" id="PF01380">
    <property type="entry name" value="SIS"/>
    <property type="match status" value="1"/>
</dbReference>
<evidence type="ECO:0000256" key="7">
    <source>
        <dbReference type="ARBA" id="ARBA00023163"/>
    </source>
</evidence>
<organism evidence="11 12">
    <name type="scientific">Burkholderia mallei (strain ATCC 23344)</name>
    <dbReference type="NCBI Taxonomy" id="243160"/>
    <lineage>
        <taxon>Bacteria</taxon>
        <taxon>Pseudomonadati</taxon>
        <taxon>Pseudomonadota</taxon>
        <taxon>Betaproteobacteria</taxon>
        <taxon>Burkholderiales</taxon>
        <taxon>Burkholderiaceae</taxon>
        <taxon>Burkholderia</taxon>
        <taxon>pseudomallei group</taxon>
    </lineage>
</organism>
<dbReference type="InterPro" id="IPR001347">
    <property type="entry name" value="SIS_dom"/>
</dbReference>
<dbReference type="AlphaFoldDB" id="A0A0H2WII5"/>
<dbReference type="InterPro" id="IPR035472">
    <property type="entry name" value="RpiR-like_SIS"/>
</dbReference>
<protein>
    <submittedName>
        <fullName evidence="11">SIS domain protein</fullName>
    </submittedName>
</protein>
<dbReference type="GO" id="GO:0006096">
    <property type="term" value="P:glycolytic process"/>
    <property type="evidence" value="ECO:0007669"/>
    <property type="project" value="UniProtKB-KW"/>
</dbReference>
<dbReference type="PANTHER" id="PTHR30514:SF20">
    <property type="entry name" value="TRANSCRIPTIONAL REGULATOR"/>
    <property type="match status" value="1"/>
</dbReference>
<gene>
    <name evidence="11" type="ordered locus">BMA0917</name>
</gene>
<evidence type="ECO:0000256" key="6">
    <source>
        <dbReference type="ARBA" id="ARBA00023152"/>
    </source>
</evidence>
<dbReference type="PROSITE" id="PS51464">
    <property type="entry name" value="SIS"/>
    <property type="match status" value="1"/>
</dbReference>
<dbReference type="PANTHER" id="PTHR30514">
    <property type="entry name" value="GLUCOKINASE"/>
    <property type="match status" value="1"/>
</dbReference>
<evidence type="ECO:0000256" key="3">
    <source>
        <dbReference type="ARBA" id="ARBA00022989"/>
    </source>
</evidence>
<dbReference type="InterPro" id="IPR009057">
    <property type="entry name" value="Homeodomain-like_sf"/>
</dbReference>
<dbReference type="Gene3D" id="1.10.10.10">
    <property type="entry name" value="Winged helix-like DNA-binding domain superfamily/Winged helix DNA-binding domain"/>
    <property type="match status" value="1"/>
</dbReference>
<accession>A0A0H2WII5</accession>
<feature type="domain" description="HTH rpiR-type" evidence="9">
    <location>
        <begin position="95"/>
        <end position="171"/>
    </location>
</feature>
<dbReference type="PROSITE" id="PS51071">
    <property type="entry name" value="HTH_RPIR"/>
    <property type="match status" value="1"/>
</dbReference>
<keyword evidence="4" id="KW-0805">Transcription regulation</keyword>
<evidence type="ECO:0000259" key="9">
    <source>
        <dbReference type="PROSITE" id="PS51071"/>
    </source>
</evidence>
<evidence type="ECO:0000256" key="4">
    <source>
        <dbReference type="ARBA" id="ARBA00023015"/>
    </source>
</evidence>
<reference evidence="11 12" key="1">
    <citation type="journal article" date="2004" name="Proc. Natl. Acad. Sci. U.S.A.">
        <title>Structural flexibility in the Burkholderia mallei genome.</title>
        <authorList>
            <person name="Nierman W.C."/>
            <person name="DeShazer D."/>
            <person name="Kim H.S."/>
            <person name="Tettelin H."/>
            <person name="Nelson K.E."/>
            <person name="Feldblyum T."/>
            <person name="Ulrich R.L."/>
            <person name="Ronning C.M."/>
            <person name="Brinkac L.M."/>
            <person name="Daugherty S.C."/>
            <person name="Davidsen T.D."/>
            <person name="Deboy R.T."/>
            <person name="Dimitrov G."/>
            <person name="Dodson R.J."/>
            <person name="Durkin A.S."/>
            <person name="Gwinn M.L."/>
            <person name="Haft D.H."/>
            <person name="Khouri H."/>
            <person name="Kolonay J.F."/>
            <person name="Madupu R."/>
            <person name="Mohammoud Y."/>
            <person name="Nelson W.C."/>
            <person name="Radune D."/>
            <person name="Romero C.M."/>
            <person name="Sarria S."/>
            <person name="Selengut J."/>
            <person name="Shamblin C."/>
            <person name="Sullivan S.A."/>
            <person name="White O."/>
            <person name="Yu Y."/>
            <person name="Zafar N."/>
            <person name="Zhou L."/>
            <person name="Fraser C.M."/>
        </authorList>
    </citation>
    <scope>NUCLEOTIDE SEQUENCE [LARGE SCALE GENOMIC DNA]</scope>
    <source>
        <strain evidence="11 12">ATCC 23344</strain>
    </source>
</reference>
<evidence type="ECO:0000256" key="2">
    <source>
        <dbReference type="ARBA" id="ARBA00022692"/>
    </source>
</evidence>
<dbReference type="KEGG" id="bma:BMA0917"/>
<dbReference type="SUPFAM" id="SSF53697">
    <property type="entry name" value="SIS domain"/>
    <property type="match status" value="1"/>
</dbReference>
<dbReference type="InterPro" id="IPR046348">
    <property type="entry name" value="SIS_dom_sf"/>
</dbReference>
<evidence type="ECO:0000313" key="11">
    <source>
        <dbReference type="EMBL" id="AAU49043.1"/>
    </source>
</evidence>